<comment type="caution">
    <text evidence="3">The sequence shown here is derived from an EMBL/GenBank/DDBJ whole genome shotgun (WGS) entry which is preliminary data.</text>
</comment>
<dbReference type="FunFam" id="3.10.20.90:FF:000160">
    <property type="entry name" value="Polyubiquitin-C"/>
    <property type="match status" value="1"/>
</dbReference>
<feature type="transmembrane region" description="Helical" evidence="1">
    <location>
        <begin position="216"/>
        <end position="235"/>
    </location>
</feature>
<proteinExistence type="predicted"/>
<sequence length="244" mass="26492">MILVAAVPANVSAMQIFAKTLTGQHITLEVEPTDRIEDVKAKIQDKEGIPSERQILIFAGKTLEDGNTLQDYSIQKDATLHIQIKNDPPAVAAGQNGNSHCITGLSQYVEYSTEKENGTWIKCDREIMNVDAGTYYFRYSAVSGNGYEIQASDTVKIMVSHTFENGTCTICGALQESMGDNGSDSDQGTDESSQIITNETQINNDRSPETDDDFNIALYVVILAVCAIVGITAVGKSPKNKSRS</sequence>
<organism evidence="3 4">
    <name type="scientific">Candidatus Allocopromorpha excrementavium</name>
    <dbReference type="NCBI Taxonomy" id="2840741"/>
    <lineage>
        <taxon>Bacteria</taxon>
        <taxon>Bacillati</taxon>
        <taxon>Bacillota</taxon>
        <taxon>Clostridia</taxon>
        <taxon>Eubacteriales</taxon>
        <taxon>Eubacteriaceae</taxon>
        <taxon>Eubacteriaceae incertae sedis</taxon>
        <taxon>Candidatus Allocopromorpha</taxon>
    </lineage>
</organism>
<keyword evidence="1" id="KW-0812">Transmembrane</keyword>
<reference evidence="3" key="1">
    <citation type="submission" date="2020-10" db="EMBL/GenBank/DDBJ databases">
        <authorList>
            <person name="Gilroy R."/>
        </authorList>
    </citation>
    <scope>NUCLEOTIDE SEQUENCE</scope>
    <source>
        <strain evidence="3">CHK176-22527</strain>
    </source>
</reference>
<dbReference type="PROSITE" id="PS00299">
    <property type="entry name" value="UBIQUITIN_1"/>
    <property type="match status" value="1"/>
</dbReference>
<dbReference type="InterPro" id="IPR000626">
    <property type="entry name" value="Ubiquitin-like_dom"/>
</dbReference>
<dbReference type="PRINTS" id="PR00348">
    <property type="entry name" value="UBIQUITIN"/>
</dbReference>
<dbReference type="InterPro" id="IPR050158">
    <property type="entry name" value="Ubiquitin_ubiquitin-like"/>
</dbReference>
<keyword evidence="1" id="KW-1133">Transmembrane helix</keyword>
<dbReference type="EMBL" id="DVLX01000075">
    <property type="protein sequence ID" value="HIT99764.1"/>
    <property type="molecule type" value="Genomic_DNA"/>
</dbReference>
<feature type="domain" description="Ubiquitin-like" evidence="2">
    <location>
        <begin position="14"/>
        <end position="85"/>
    </location>
</feature>
<reference evidence="3" key="2">
    <citation type="journal article" date="2021" name="PeerJ">
        <title>Extensive microbial diversity within the chicken gut microbiome revealed by metagenomics and culture.</title>
        <authorList>
            <person name="Gilroy R."/>
            <person name="Ravi A."/>
            <person name="Getino M."/>
            <person name="Pursley I."/>
            <person name="Horton D.L."/>
            <person name="Alikhan N.F."/>
            <person name="Baker D."/>
            <person name="Gharbi K."/>
            <person name="Hall N."/>
            <person name="Watson M."/>
            <person name="Adriaenssens E.M."/>
            <person name="Foster-Nyarko E."/>
            <person name="Jarju S."/>
            <person name="Secka A."/>
            <person name="Antonio M."/>
            <person name="Oren A."/>
            <person name="Chaudhuri R.R."/>
            <person name="La Ragione R."/>
            <person name="Hildebrand F."/>
            <person name="Pallen M.J."/>
        </authorList>
    </citation>
    <scope>NUCLEOTIDE SEQUENCE</scope>
    <source>
        <strain evidence="3">CHK176-22527</strain>
    </source>
</reference>
<dbReference type="InterPro" id="IPR019954">
    <property type="entry name" value="Ubiquitin_CS"/>
</dbReference>
<evidence type="ECO:0000313" key="4">
    <source>
        <dbReference type="Proteomes" id="UP000824159"/>
    </source>
</evidence>
<dbReference type="AlphaFoldDB" id="A0A9D1HDA7"/>
<dbReference type="PROSITE" id="PS50053">
    <property type="entry name" value="UBIQUITIN_2"/>
    <property type="match status" value="1"/>
</dbReference>
<accession>A0A9D1HDA7</accession>
<dbReference type="Proteomes" id="UP000824159">
    <property type="component" value="Unassembled WGS sequence"/>
</dbReference>
<evidence type="ECO:0000259" key="2">
    <source>
        <dbReference type="PROSITE" id="PS50053"/>
    </source>
</evidence>
<evidence type="ECO:0000256" key="1">
    <source>
        <dbReference type="SAM" id="Phobius"/>
    </source>
</evidence>
<dbReference type="Gene3D" id="3.10.20.90">
    <property type="entry name" value="Phosphatidylinositol 3-kinase Catalytic Subunit, Chain A, domain 1"/>
    <property type="match status" value="1"/>
</dbReference>
<gene>
    <name evidence="3" type="ORF">IAD12_05890</name>
</gene>
<dbReference type="Pfam" id="PF00240">
    <property type="entry name" value="ubiquitin"/>
    <property type="match status" value="1"/>
</dbReference>
<protein>
    <recommendedName>
        <fullName evidence="2">Ubiquitin-like domain-containing protein</fullName>
    </recommendedName>
</protein>
<dbReference type="InterPro" id="IPR029071">
    <property type="entry name" value="Ubiquitin-like_domsf"/>
</dbReference>
<keyword evidence="1" id="KW-0472">Membrane</keyword>
<dbReference type="PANTHER" id="PTHR10666">
    <property type="entry name" value="UBIQUITIN"/>
    <property type="match status" value="1"/>
</dbReference>
<dbReference type="SMART" id="SM00213">
    <property type="entry name" value="UBQ"/>
    <property type="match status" value="1"/>
</dbReference>
<evidence type="ECO:0000313" key="3">
    <source>
        <dbReference type="EMBL" id="HIT99764.1"/>
    </source>
</evidence>
<name>A0A9D1HDA7_9FIRM</name>
<dbReference type="InterPro" id="IPR019956">
    <property type="entry name" value="Ubiquitin_dom"/>
</dbReference>
<dbReference type="SUPFAM" id="SSF54236">
    <property type="entry name" value="Ubiquitin-like"/>
    <property type="match status" value="1"/>
</dbReference>